<evidence type="ECO:0000313" key="1">
    <source>
        <dbReference type="EnsemblPlants" id="MELO3C029872.2.1"/>
    </source>
</evidence>
<name>A0A9I9E7H6_CUCME</name>
<sequence length="49" mass="5555">MAIEAVSSGGFDEVHADFLSKSRQACYKALDAFMLVWRRNPIKNLLKLL</sequence>
<organism evidence="1">
    <name type="scientific">Cucumis melo</name>
    <name type="common">Muskmelon</name>
    <dbReference type="NCBI Taxonomy" id="3656"/>
    <lineage>
        <taxon>Eukaryota</taxon>
        <taxon>Viridiplantae</taxon>
        <taxon>Streptophyta</taxon>
        <taxon>Embryophyta</taxon>
        <taxon>Tracheophyta</taxon>
        <taxon>Spermatophyta</taxon>
        <taxon>Magnoliopsida</taxon>
        <taxon>eudicotyledons</taxon>
        <taxon>Gunneridae</taxon>
        <taxon>Pentapetalae</taxon>
        <taxon>rosids</taxon>
        <taxon>fabids</taxon>
        <taxon>Cucurbitales</taxon>
        <taxon>Cucurbitaceae</taxon>
        <taxon>Benincaseae</taxon>
        <taxon>Cucumis</taxon>
    </lineage>
</organism>
<dbReference type="Gramene" id="MELO3C029872.2.1">
    <property type="protein sequence ID" value="MELO3C029872.2.1"/>
    <property type="gene ID" value="MELO3C029872.2"/>
</dbReference>
<dbReference type="AlphaFoldDB" id="A0A9I9E7H6"/>
<protein>
    <submittedName>
        <fullName evidence="1">Uncharacterized protein</fullName>
    </submittedName>
</protein>
<accession>A0A9I9E7H6</accession>
<proteinExistence type="predicted"/>
<dbReference type="EnsemblPlants" id="MELO3C029872.2.1">
    <property type="protein sequence ID" value="MELO3C029872.2.1"/>
    <property type="gene ID" value="MELO3C029872.2"/>
</dbReference>
<reference evidence="1" key="1">
    <citation type="submission" date="2023-03" db="UniProtKB">
        <authorList>
            <consortium name="EnsemblPlants"/>
        </authorList>
    </citation>
    <scope>IDENTIFICATION</scope>
</reference>